<dbReference type="InterPro" id="IPR013324">
    <property type="entry name" value="RNA_pol_sigma_r3/r4-like"/>
</dbReference>
<dbReference type="SUPFAM" id="SSF88659">
    <property type="entry name" value="Sigma3 and sigma4 domains of RNA polymerase sigma factors"/>
    <property type="match status" value="1"/>
</dbReference>
<protein>
    <recommendedName>
        <fullName evidence="6">RNA polymerase sigma factor</fullName>
    </recommendedName>
</protein>
<organism evidence="9 10">
    <name type="scientific">Hohaiivirga grylli</name>
    <dbReference type="NCBI Taxonomy" id="3133970"/>
    <lineage>
        <taxon>Bacteria</taxon>
        <taxon>Pseudomonadati</taxon>
        <taxon>Pseudomonadota</taxon>
        <taxon>Alphaproteobacteria</taxon>
        <taxon>Hyphomicrobiales</taxon>
        <taxon>Methylobacteriaceae</taxon>
        <taxon>Hohaiivirga</taxon>
    </lineage>
</organism>
<dbReference type="InterPro" id="IPR000838">
    <property type="entry name" value="RNA_pol_sigma70_ECF_CS"/>
</dbReference>
<dbReference type="PROSITE" id="PS01063">
    <property type="entry name" value="SIGMA70_ECF"/>
    <property type="match status" value="1"/>
</dbReference>
<name>A0ABV0BJ86_9HYPH</name>
<evidence type="ECO:0000256" key="3">
    <source>
        <dbReference type="ARBA" id="ARBA00023082"/>
    </source>
</evidence>
<dbReference type="InterPro" id="IPR014284">
    <property type="entry name" value="RNA_pol_sigma-70_dom"/>
</dbReference>
<dbReference type="SUPFAM" id="SSF88946">
    <property type="entry name" value="Sigma2 domain of RNA polymerase sigma factors"/>
    <property type="match status" value="1"/>
</dbReference>
<keyword evidence="2 6" id="KW-0805">Transcription regulation</keyword>
<evidence type="ECO:0000256" key="2">
    <source>
        <dbReference type="ARBA" id="ARBA00023015"/>
    </source>
</evidence>
<feature type="domain" description="RNA polymerase sigma-70 region 2" evidence="7">
    <location>
        <begin position="15"/>
        <end position="77"/>
    </location>
</feature>
<dbReference type="InterPro" id="IPR013249">
    <property type="entry name" value="RNA_pol_sigma70_r4_t2"/>
</dbReference>
<dbReference type="Gene3D" id="1.10.1740.10">
    <property type="match status" value="1"/>
</dbReference>
<gene>
    <name evidence="9" type="ORF">WJT86_08340</name>
</gene>
<keyword evidence="3 6" id="KW-0731">Sigma factor</keyword>
<evidence type="ECO:0000313" key="9">
    <source>
        <dbReference type="EMBL" id="MEN3931063.1"/>
    </source>
</evidence>
<dbReference type="InterPro" id="IPR036388">
    <property type="entry name" value="WH-like_DNA-bd_sf"/>
</dbReference>
<dbReference type="InterPro" id="IPR039425">
    <property type="entry name" value="RNA_pol_sigma-70-like"/>
</dbReference>
<dbReference type="PANTHER" id="PTHR43133">
    <property type="entry name" value="RNA POLYMERASE ECF-TYPE SIGMA FACTO"/>
    <property type="match status" value="1"/>
</dbReference>
<feature type="domain" description="RNA polymerase sigma factor 70 region 4 type 2" evidence="8">
    <location>
        <begin position="103"/>
        <end position="155"/>
    </location>
</feature>
<dbReference type="RefSeq" id="WP_346337104.1">
    <property type="nucleotide sequence ID" value="NZ_JBBYXI010000003.1"/>
</dbReference>
<keyword evidence="5 6" id="KW-0804">Transcription</keyword>
<evidence type="ECO:0000256" key="4">
    <source>
        <dbReference type="ARBA" id="ARBA00023125"/>
    </source>
</evidence>
<evidence type="ECO:0000313" key="10">
    <source>
        <dbReference type="Proteomes" id="UP001418637"/>
    </source>
</evidence>
<dbReference type="CDD" id="cd06171">
    <property type="entry name" value="Sigma70_r4"/>
    <property type="match status" value="1"/>
</dbReference>
<dbReference type="InterPro" id="IPR013325">
    <property type="entry name" value="RNA_pol_sigma_r2"/>
</dbReference>
<keyword evidence="4 6" id="KW-0238">DNA-binding</keyword>
<reference evidence="9 10" key="1">
    <citation type="submission" date="2024-04" db="EMBL/GenBank/DDBJ databases">
        <title>A novel species isolated from cricket.</title>
        <authorList>
            <person name="Wang H.-C."/>
        </authorList>
    </citation>
    <scope>NUCLEOTIDE SEQUENCE [LARGE SCALE GENOMIC DNA]</scope>
    <source>
        <strain evidence="9 10">WL0021</strain>
    </source>
</reference>
<evidence type="ECO:0000256" key="6">
    <source>
        <dbReference type="RuleBase" id="RU000716"/>
    </source>
</evidence>
<evidence type="ECO:0000259" key="7">
    <source>
        <dbReference type="Pfam" id="PF04542"/>
    </source>
</evidence>
<dbReference type="NCBIfam" id="NF009199">
    <property type="entry name" value="PRK12547.1"/>
    <property type="match status" value="1"/>
</dbReference>
<keyword evidence="10" id="KW-1185">Reference proteome</keyword>
<dbReference type="Proteomes" id="UP001418637">
    <property type="component" value="Unassembled WGS sequence"/>
</dbReference>
<dbReference type="InterPro" id="IPR007627">
    <property type="entry name" value="RNA_pol_sigma70_r2"/>
</dbReference>
<comment type="caution">
    <text evidence="9">The sequence shown here is derived from an EMBL/GenBank/DDBJ whole genome shotgun (WGS) entry which is preliminary data.</text>
</comment>
<dbReference type="Pfam" id="PF08281">
    <property type="entry name" value="Sigma70_r4_2"/>
    <property type="match status" value="1"/>
</dbReference>
<evidence type="ECO:0000256" key="1">
    <source>
        <dbReference type="ARBA" id="ARBA00010641"/>
    </source>
</evidence>
<dbReference type="Pfam" id="PF04542">
    <property type="entry name" value="Sigma70_r2"/>
    <property type="match status" value="1"/>
</dbReference>
<dbReference type="Gene3D" id="1.10.10.10">
    <property type="entry name" value="Winged helix-like DNA-binding domain superfamily/Winged helix DNA-binding domain"/>
    <property type="match status" value="1"/>
</dbReference>
<evidence type="ECO:0000259" key="8">
    <source>
        <dbReference type="Pfam" id="PF08281"/>
    </source>
</evidence>
<comment type="similarity">
    <text evidence="1 6">Belongs to the sigma-70 factor family. ECF subfamily.</text>
</comment>
<dbReference type="PANTHER" id="PTHR43133:SF25">
    <property type="entry name" value="RNA POLYMERASE SIGMA FACTOR RFAY-RELATED"/>
    <property type="match status" value="1"/>
</dbReference>
<proteinExistence type="inferred from homology"/>
<sequence length="191" mass="21284">MANKNEIREPLLRAIPSLRAFAISLCGDMDRADDLVQDTLVRALANVERFEAGTNLNAWLFTILRNLFHSEYRKRRREVEDVDGAYSDTLTSLPEQDGHLDFEDLRVALTQLPADQREAVLLVGASGFSYEEAALICDCAVGTIKSRVNRARVRLAELMDISDTSDLYSDQLLKSSFQTGSFANRSPIGIG</sequence>
<accession>A0ABV0BJ86</accession>
<dbReference type="NCBIfam" id="TIGR02937">
    <property type="entry name" value="sigma70-ECF"/>
    <property type="match status" value="1"/>
</dbReference>
<evidence type="ECO:0000256" key="5">
    <source>
        <dbReference type="ARBA" id="ARBA00023163"/>
    </source>
</evidence>
<dbReference type="EMBL" id="JBBYXI010000003">
    <property type="protein sequence ID" value="MEN3931063.1"/>
    <property type="molecule type" value="Genomic_DNA"/>
</dbReference>